<protein>
    <submittedName>
        <fullName evidence="1">Uncharacterized protein</fullName>
    </submittedName>
</protein>
<evidence type="ECO:0000313" key="1">
    <source>
        <dbReference type="EMBL" id="AJD09276.1"/>
    </source>
</evidence>
<dbReference type="OrthoDB" id="7197at10239"/>
<name>A0A0B4ULE1_9ABAC</name>
<dbReference type="EMBL" id="KJ631623">
    <property type="protein sequence ID" value="AJD09276.1"/>
    <property type="molecule type" value="Genomic_DNA"/>
</dbReference>
<accession>A0A0B4ULE1</accession>
<sequence length="627" mass="74208">MEFAPTNWTHTVAILFRCCGKAYKVETKEANYCILFAPQCACYQKEIAPYNCFVQNVITDGNGCATLYCGYYSHGGEFSTTKNKDVIYNANSDKVIWFFPKESRKKIKHVLQQMTTNKDVWVCAVSQHENLSCNLNAGNVFVLDSPTSLFSEKDFCDDVPRASLISFDARFDTRSCKLLQDYIFAHIFQNNSDCKRLSNDISYNNDTDDDNTLMLPALQSLDNQQIKTFEQFNLLFDGRDARDATVWKYCDRNAHLLFEHLRQNAEERERVVEHIENINGKQKQFWDNKQCNTYYGSRLLIYLLNLQNNPFINHHENKIFKKVKHIFKDDTNNAEIEQWCLYNGNIDQFKTVGLFKTIQKAQFDAAYDWFVNNMISNTPQLINRSKIVYYCNNSECESASDAEQCNGYYYTVLLSDAIRQCAADNKGTFEIKGQYRDALRHHKLINVEKYKELWRFFDLLNVFRFTNFEMDCYDANRFTNKTNNAKCNWHITFEPCNNYYTLYNRYFQSAFYDLLQNVYYAFMAKENSFLYRDIICRIQFAFSENFVEKYLKPHKATHYHTVLANNMRNCNSIPANWPAPKNCHVLEYERERFNRKREQCVISLQRRIKHKLSNRIKTNMYKKLKKI</sequence>
<organism evidence="1 2">
    <name type="scientific">Condylorrhiza vestigialis mutiple nucleopolyhedrovirus</name>
    <dbReference type="NCBI Taxonomy" id="1592576"/>
    <lineage>
        <taxon>Viruses</taxon>
        <taxon>Viruses incertae sedis</taxon>
        <taxon>Naldaviricetes</taxon>
        <taxon>Lefavirales</taxon>
        <taxon>Baculoviridae</taxon>
        <taxon>Alphabaculovirus</taxon>
        <taxon>Alphabaculovirus covestigialis</taxon>
    </lineage>
</organism>
<gene>
    <name evidence="1" type="primary">ORF-111</name>
</gene>
<reference evidence="1 2" key="1">
    <citation type="journal article" date="2009" name="J. Invertebr. Pathol.">
        <title>Identification of a new nucleopolyhedrovirus from naturally-infected Condylorrhiza vestigialis (Guenee) (Lepidoptera: Crambidae) larvae on poplar plantations in South Brazil.</title>
        <authorList>
            <person name="Castro M.E."/>
            <person name="Ribeiro Z.M."/>
            <person name="Santos A.C."/>
            <person name="Souza M.L."/>
            <person name="Machado E.B."/>
            <person name="Sousa N.J."/>
            <person name="Moscardi F."/>
        </authorList>
    </citation>
    <scope>NUCLEOTIDE SEQUENCE [LARGE SCALE GENOMIC DNA]</scope>
</reference>
<dbReference type="GeneID" id="23301749"/>
<dbReference type="KEGG" id="vg:23301749"/>
<dbReference type="Proteomes" id="UP000202427">
    <property type="component" value="Segment"/>
</dbReference>
<dbReference type="RefSeq" id="YP_009118594.1">
    <property type="nucleotide sequence ID" value="NC_026430.1"/>
</dbReference>
<evidence type="ECO:0000313" key="2">
    <source>
        <dbReference type="Proteomes" id="UP000202427"/>
    </source>
</evidence>
<proteinExistence type="predicted"/>
<keyword evidence="2" id="KW-1185">Reference proteome</keyword>